<dbReference type="AlphaFoldDB" id="V2XIT8"/>
<keyword evidence="2" id="KW-1185">Reference proteome</keyword>
<name>V2XIT8_9FIRM</name>
<dbReference type="OrthoDB" id="2084891at2"/>
<dbReference type="RefSeq" id="WP_023355731.1">
    <property type="nucleotide sequence ID" value="NZ_KI535370.1"/>
</dbReference>
<organism evidence="1 2">
    <name type="scientific">Catonella morbi ATCC 51271</name>
    <dbReference type="NCBI Taxonomy" id="592026"/>
    <lineage>
        <taxon>Bacteria</taxon>
        <taxon>Bacillati</taxon>
        <taxon>Bacillota</taxon>
        <taxon>Clostridia</taxon>
        <taxon>Lachnospirales</taxon>
        <taxon>Lachnospiraceae</taxon>
        <taxon>Catonella</taxon>
    </lineage>
</organism>
<reference evidence="1 2" key="1">
    <citation type="submission" date="2013-06" db="EMBL/GenBank/DDBJ databases">
        <authorList>
            <person name="Weinstock G."/>
            <person name="Sodergren E."/>
            <person name="Clifton S."/>
            <person name="Fulton L."/>
            <person name="Fulton B."/>
            <person name="Courtney L."/>
            <person name="Fronick C."/>
            <person name="Harrison M."/>
            <person name="Strong C."/>
            <person name="Farmer C."/>
            <person name="Delahaunty K."/>
            <person name="Markovic C."/>
            <person name="Hall O."/>
            <person name="Minx P."/>
            <person name="Tomlinson C."/>
            <person name="Mitreva M."/>
            <person name="Nelson J."/>
            <person name="Hou S."/>
            <person name="Wollam A."/>
            <person name="Pepin K.H."/>
            <person name="Johnson M."/>
            <person name="Bhonagiri V."/>
            <person name="Nash W.E."/>
            <person name="Warren W."/>
            <person name="Chinwalla A."/>
            <person name="Mardis E.R."/>
            <person name="Wilson R.K."/>
        </authorList>
    </citation>
    <scope>NUCLEOTIDE SEQUENCE [LARGE SCALE GENOMIC DNA]</scope>
    <source>
        <strain evidence="1 2">ATCC 51271</strain>
    </source>
</reference>
<protein>
    <submittedName>
        <fullName evidence="1">Uncharacterized protein</fullName>
    </submittedName>
</protein>
<evidence type="ECO:0000313" key="2">
    <source>
        <dbReference type="Proteomes" id="UP000018227"/>
    </source>
</evidence>
<gene>
    <name evidence="1" type="ORF">GCWU0000282_002888</name>
</gene>
<dbReference type="Proteomes" id="UP000018227">
    <property type="component" value="Unassembled WGS sequence"/>
</dbReference>
<dbReference type="eggNOG" id="ENOG5033P5N">
    <property type="taxonomic scope" value="Bacteria"/>
</dbReference>
<evidence type="ECO:0000313" key="1">
    <source>
        <dbReference type="EMBL" id="ESL02069.1"/>
    </source>
</evidence>
<accession>V2XIT8</accession>
<comment type="caution">
    <text evidence="1">The sequence shown here is derived from an EMBL/GenBank/DDBJ whole genome shotgun (WGS) entry which is preliminary data.</text>
</comment>
<proteinExistence type="predicted"/>
<dbReference type="HOGENOM" id="CLU_209048_0_0_9"/>
<dbReference type="EMBL" id="ACIL03000017">
    <property type="protein sequence ID" value="ESL02069.1"/>
    <property type="molecule type" value="Genomic_DNA"/>
</dbReference>
<sequence length="61" mass="7030">MYNPIFNYDNGDFIYQTSENMGIDSDGDIHIRIGDNISMDMDTGELHFNSGWEDDSDNDDF</sequence>